<evidence type="ECO:0000256" key="1">
    <source>
        <dbReference type="SAM" id="Phobius"/>
    </source>
</evidence>
<reference evidence="2 3" key="1">
    <citation type="submission" date="2019-02" db="EMBL/GenBank/DDBJ databases">
        <title>Draft genome sequence of Amycolatopsis sp. 8-3EHSu isolated from roots of Suaeda maritima.</title>
        <authorList>
            <person name="Duangmal K."/>
            <person name="Chantavorakit T."/>
        </authorList>
    </citation>
    <scope>NUCLEOTIDE SEQUENCE [LARGE SCALE GENOMIC DNA]</scope>
    <source>
        <strain evidence="2 3">8-3EHSu</strain>
    </source>
</reference>
<dbReference type="RefSeq" id="WP_130476495.1">
    <property type="nucleotide sequence ID" value="NZ_SFCC01000008.1"/>
</dbReference>
<organism evidence="2 3">
    <name type="scientific">Amycolatopsis suaedae</name>
    <dbReference type="NCBI Taxonomy" id="2510978"/>
    <lineage>
        <taxon>Bacteria</taxon>
        <taxon>Bacillati</taxon>
        <taxon>Actinomycetota</taxon>
        <taxon>Actinomycetes</taxon>
        <taxon>Pseudonocardiales</taxon>
        <taxon>Pseudonocardiaceae</taxon>
        <taxon>Amycolatopsis</taxon>
    </lineage>
</organism>
<dbReference type="InterPro" id="IPR011990">
    <property type="entry name" value="TPR-like_helical_dom_sf"/>
</dbReference>
<accession>A0A4Q7J6J0</accession>
<evidence type="ECO:0000313" key="3">
    <source>
        <dbReference type="Proteomes" id="UP000292003"/>
    </source>
</evidence>
<dbReference type="InterPro" id="IPR019734">
    <property type="entry name" value="TPR_rpt"/>
</dbReference>
<dbReference type="SUPFAM" id="SSF48452">
    <property type="entry name" value="TPR-like"/>
    <property type="match status" value="1"/>
</dbReference>
<keyword evidence="1" id="KW-1133">Transmembrane helix</keyword>
<dbReference type="EMBL" id="SFCC01000008">
    <property type="protein sequence ID" value="RZQ62757.1"/>
    <property type="molecule type" value="Genomic_DNA"/>
</dbReference>
<dbReference type="OrthoDB" id="3353922at2"/>
<comment type="caution">
    <text evidence="2">The sequence shown here is derived from an EMBL/GenBank/DDBJ whole genome shotgun (WGS) entry which is preliminary data.</text>
</comment>
<name>A0A4Q7J6J0_9PSEU</name>
<proteinExistence type="predicted"/>
<protein>
    <submittedName>
        <fullName evidence="2">Uncharacterized protein</fullName>
    </submittedName>
</protein>
<dbReference type="Pfam" id="PF13181">
    <property type="entry name" value="TPR_8"/>
    <property type="match status" value="1"/>
</dbReference>
<keyword evidence="3" id="KW-1185">Reference proteome</keyword>
<keyword evidence="1" id="KW-0812">Transmembrane</keyword>
<keyword evidence="1" id="KW-0472">Membrane</keyword>
<dbReference type="Proteomes" id="UP000292003">
    <property type="component" value="Unassembled WGS sequence"/>
</dbReference>
<sequence>MNDPVATARHWLDLGRHDQALAALDRLSGEDATGYPAVSLRATALWMADRNAEAARIAEQGLAVYGPDPGLLSVLGGAYRELGRREAAERALLDGLALEPESTQLLCTYAHVCIDVGQLDKAAALIERAAALEPDDAQVAAIRTLHAIASGDISGAQRLGREALAADPESTTARGMYGAAAAAGGDVGPAYQALRGAAADRPDNAAFVEAALDARVAAHPLLRPLVPLQRLGPLKVWLAVIVVILGLRWAGLLPLAGALGACWFLFAVYSWVAPPLVRKWLRRR</sequence>
<feature type="transmembrane region" description="Helical" evidence="1">
    <location>
        <begin position="256"/>
        <end position="277"/>
    </location>
</feature>
<dbReference type="Gene3D" id="1.25.40.10">
    <property type="entry name" value="Tetratricopeptide repeat domain"/>
    <property type="match status" value="1"/>
</dbReference>
<gene>
    <name evidence="2" type="ORF">EWH70_17560</name>
</gene>
<evidence type="ECO:0000313" key="2">
    <source>
        <dbReference type="EMBL" id="RZQ62757.1"/>
    </source>
</evidence>
<dbReference type="AlphaFoldDB" id="A0A4Q7J6J0"/>